<keyword evidence="1" id="KW-0812">Transmembrane</keyword>
<evidence type="ECO:0000313" key="3">
    <source>
        <dbReference type="Proteomes" id="UP001174936"/>
    </source>
</evidence>
<feature type="transmembrane region" description="Helical" evidence="1">
    <location>
        <begin position="21"/>
        <end position="42"/>
    </location>
</feature>
<name>A0AA39YH55_9PEZI</name>
<proteinExistence type="predicted"/>
<keyword evidence="1" id="KW-1133">Transmembrane helix</keyword>
<keyword evidence="3" id="KW-1185">Reference proteome</keyword>
<accession>A0AA39YH55</accession>
<dbReference type="AlphaFoldDB" id="A0AA39YH55"/>
<dbReference type="Proteomes" id="UP001174936">
    <property type="component" value="Unassembled WGS sequence"/>
</dbReference>
<gene>
    <name evidence="2" type="ORF">B0T16DRAFT_79180</name>
</gene>
<protein>
    <submittedName>
        <fullName evidence="2">Uncharacterized protein</fullName>
    </submittedName>
</protein>
<sequence length="120" mass="13030">MVVEGLGDDGWMGRLGWVGKIAFIVLIRSVLFWLLLMLMLMLMRNGGLAGGLAFVLFDGEGRGEQHERPALLRFSVLVIVGVGGVSGVDLMGSCHGEKESTGRRRHLSLTCLCLCLCDTH</sequence>
<comment type="caution">
    <text evidence="2">The sequence shown here is derived from an EMBL/GenBank/DDBJ whole genome shotgun (WGS) entry which is preliminary data.</text>
</comment>
<dbReference type="EMBL" id="JAULSV010000002">
    <property type="protein sequence ID" value="KAK0651432.1"/>
    <property type="molecule type" value="Genomic_DNA"/>
</dbReference>
<organism evidence="2 3">
    <name type="scientific">Cercophora newfieldiana</name>
    <dbReference type="NCBI Taxonomy" id="92897"/>
    <lineage>
        <taxon>Eukaryota</taxon>
        <taxon>Fungi</taxon>
        <taxon>Dikarya</taxon>
        <taxon>Ascomycota</taxon>
        <taxon>Pezizomycotina</taxon>
        <taxon>Sordariomycetes</taxon>
        <taxon>Sordariomycetidae</taxon>
        <taxon>Sordariales</taxon>
        <taxon>Lasiosphaeriaceae</taxon>
        <taxon>Cercophora</taxon>
    </lineage>
</organism>
<keyword evidence="1" id="KW-0472">Membrane</keyword>
<evidence type="ECO:0000313" key="2">
    <source>
        <dbReference type="EMBL" id="KAK0651432.1"/>
    </source>
</evidence>
<reference evidence="2" key="1">
    <citation type="submission" date="2023-06" db="EMBL/GenBank/DDBJ databases">
        <title>Genome-scale phylogeny and comparative genomics of the fungal order Sordariales.</title>
        <authorList>
            <consortium name="Lawrence Berkeley National Laboratory"/>
            <person name="Hensen N."/>
            <person name="Bonometti L."/>
            <person name="Westerberg I."/>
            <person name="Brannstrom I.O."/>
            <person name="Guillou S."/>
            <person name="Cros-Aarteil S."/>
            <person name="Calhoun S."/>
            <person name="Haridas S."/>
            <person name="Kuo A."/>
            <person name="Mondo S."/>
            <person name="Pangilinan J."/>
            <person name="Riley R."/>
            <person name="Labutti K."/>
            <person name="Andreopoulos B."/>
            <person name="Lipzen A."/>
            <person name="Chen C."/>
            <person name="Yanf M."/>
            <person name="Daum C."/>
            <person name="Ng V."/>
            <person name="Clum A."/>
            <person name="Steindorff A."/>
            <person name="Ohm R."/>
            <person name="Martin F."/>
            <person name="Silar P."/>
            <person name="Natvig D."/>
            <person name="Lalanne C."/>
            <person name="Gautier V."/>
            <person name="Ament-Velasquez S.L."/>
            <person name="Kruys A."/>
            <person name="Hutchinson M.I."/>
            <person name="Powell A.J."/>
            <person name="Barry K."/>
            <person name="Miller A.N."/>
            <person name="Grigoriev I.V."/>
            <person name="Debuchy R."/>
            <person name="Gladieux P."/>
            <person name="Thoren M.H."/>
            <person name="Johannesson H."/>
        </authorList>
    </citation>
    <scope>NUCLEOTIDE SEQUENCE</scope>
    <source>
        <strain evidence="2">SMH2532-1</strain>
    </source>
</reference>
<evidence type="ECO:0000256" key="1">
    <source>
        <dbReference type="SAM" id="Phobius"/>
    </source>
</evidence>